<dbReference type="Pfam" id="PF02260">
    <property type="entry name" value="FATC"/>
    <property type="match status" value="1"/>
</dbReference>
<keyword evidence="3" id="KW-1185">Reference proteome</keyword>
<dbReference type="InterPro" id="IPR003152">
    <property type="entry name" value="FATC_dom"/>
</dbReference>
<dbReference type="Proteomes" id="UP001244341">
    <property type="component" value="Chromosome 9b"/>
</dbReference>
<protein>
    <recommendedName>
        <fullName evidence="1">FATC domain-containing protein</fullName>
    </recommendedName>
</protein>
<evidence type="ECO:0000313" key="2">
    <source>
        <dbReference type="EMBL" id="WIA17719.1"/>
    </source>
</evidence>
<name>A0ABY8U9E6_TETOB</name>
<organism evidence="2 3">
    <name type="scientific">Tetradesmus obliquus</name>
    <name type="common">Green alga</name>
    <name type="synonym">Acutodesmus obliquus</name>
    <dbReference type="NCBI Taxonomy" id="3088"/>
    <lineage>
        <taxon>Eukaryota</taxon>
        <taxon>Viridiplantae</taxon>
        <taxon>Chlorophyta</taxon>
        <taxon>core chlorophytes</taxon>
        <taxon>Chlorophyceae</taxon>
        <taxon>CS clade</taxon>
        <taxon>Sphaeropleales</taxon>
        <taxon>Scenedesmaceae</taxon>
        <taxon>Tetradesmus</taxon>
    </lineage>
</organism>
<dbReference type="SMART" id="SM01343">
    <property type="entry name" value="FATC"/>
    <property type="match status" value="1"/>
</dbReference>
<gene>
    <name evidence="2" type="ORF">OEZ85_009236</name>
</gene>
<feature type="domain" description="FATC" evidence="1">
    <location>
        <begin position="430"/>
        <end position="462"/>
    </location>
</feature>
<evidence type="ECO:0000313" key="3">
    <source>
        <dbReference type="Proteomes" id="UP001244341"/>
    </source>
</evidence>
<accession>A0ABY8U9E6</accession>
<dbReference type="PROSITE" id="PS51190">
    <property type="entry name" value="FATC"/>
    <property type="match status" value="1"/>
</dbReference>
<reference evidence="2 3" key="1">
    <citation type="submission" date="2023-05" db="EMBL/GenBank/DDBJ databases">
        <title>A 100% complete, gapless, phased diploid assembly of the Scenedesmus obliquus UTEX 3031 genome.</title>
        <authorList>
            <person name="Biondi T.C."/>
            <person name="Hanschen E.R."/>
            <person name="Kwon T."/>
            <person name="Eng W."/>
            <person name="Kruse C.P.S."/>
            <person name="Koehler S.I."/>
            <person name="Kunde Y."/>
            <person name="Gleasner C.D."/>
            <person name="You Mak K.T."/>
            <person name="Polle J."/>
            <person name="Hovde B.T."/>
            <person name="Starkenburg S.R."/>
        </authorList>
    </citation>
    <scope>NUCLEOTIDE SEQUENCE [LARGE SCALE GENOMIC DNA]</scope>
    <source>
        <strain evidence="2 3">DOE0152z</strain>
    </source>
</reference>
<proteinExistence type="predicted"/>
<evidence type="ECO:0000259" key="1">
    <source>
        <dbReference type="PROSITE" id="PS51190"/>
    </source>
</evidence>
<dbReference type="EMBL" id="CP126216">
    <property type="protein sequence ID" value="WIA17719.1"/>
    <property type="molecule type" value="Genomic_DNA"/>
</dbReference>
<sequence length="462" mass="46579">MPGRRELLAAWQEVSECLSGLEAGMAAWQEAAAAAAGGVREAVARLAAAGGVVVGDTSVCFKVLSGLVTRSRHWASSAAGLLAGVSRLGEAALQLEFSRRGRLWAPGMPDGVDAFQGNASLLLQLRSTAAAVAAAEGEAAAAEALLASSQAAGQQAETAADEAAQEEAAAEQQLALKTPAALARAQALTNVLGPMVDSAESALALVKGGTGSTLHALQTLVERNSAARDLAPITSDTLAQHGRCVVVLQRLRGIGAAAAAGLQEALLLNQQQQQHEAQGGEQQQQQQQQRRLLELLLQHMSPALQGVKDELQELGQAHILLTQLTHQLDSLAAAAETVAAAITADHAVQLAAGSGKHGAAAAAAAAASGSSVRRARAEARRRAFAAAALARCTARLTGKHMQSSSSSSSSSGGGAPAAVGAGDGSSAAAAAVSVVAEVSALVAAATSVDKLSRMYEGWAAWL</sequence>